<reference evidence="1 2" key="2">
    <citation type="journal article" date="2022" name="Mol. Ecol. Resour.">
        <title>The genomes of chicory, endive, great burdock and yacon provide insights into Asteraceae paleo-polyploidization history and plant inulin production.</title>
        <authorList>
            <person name="Fan W."/>
            <person name="Wang S."/>
            <person name="Wang H."/>
            <person name="Wang A."/>
            <person name="Jiang F."/>
            <person name="Liu H."/>
            <person name="Zhao H."/>
            <person name="Xu D."/>
            <person name="Zhang Y."/>
        </authorList>
    </citation>
    <scope>NUCLEOTIDE SEQUENCE [LARGE SCALE GENOMIC DNA]</scope>
    <source>
        <strain evidence="2">cv. Punajuju</strain>
        <tissue evidence="1">Leaves</tissue>
    </source>
</reference>
<gene>
    <name evidence="1" type="ORF">L2E82_10694</name>
</gene>
<proteinExistence type="predicted"/>
<accession>A0ACB9GCA6</accession>
<protein>
    <submittedName>
        <fullName evidence="1">Uncharacterized protein</fullName>
    </submittedName>
</protein>
<sequence>MEVQIGKLKFDVRVSEVDEVSVIPFQKSFFDCNSVKDEEEGSSGEEDQFMESDFEQSENFSDEDGDQSFGDGFGNASIPQKVVGENNGVAVEIHDENDMDENNLENVFTIEGGNGNSLEEVKENSETGIKDTFENNTNFSPSPSSVEKSSSPKEKDGLIEDDLKDQNGADLSCNGLDGFDQDENNPNLIGVYDKLKAFLSKKTPIKEKLKAVEEEAKVEMEKTKPNQKEMKMEKRLLEAKVDNHKGILLAIRDMSKFVEK</sequence>
<evidence type="ECO:0000313" key="1">
    <source>
        <dbReference type="EMBL" id="KAI3780706.1"/>
    </source>
</evidence>
<name>A0ACB9GCA6_CICIN</name>
<dbReference type="Proteomes" id="UP001055811">
    <property type="component" value="Linkage Group LG02"/>
</dbReference>
<dbReference type="EMBL" id="CM042010">
    <property type="protein sequence ID" value="KAI3780706.1"/>
    <property type="molecule type" value="Genomic_DNA"/>
</dbReference>
<organism evidence="1 2">
    <name type="scientific">Cichorium intybus</name>
    <name type="common">Chicory</name>
    <dbReference type="NCBI Taxonomy" id="13427"/>
    <lineage>
        <taxon>Eukaryota</taxon>
        <taxon>Viridiplantae</taxon>
        <taxon>Streptophyta</taxon>
        <taxon>Embryophyta</taxon>
        <taxon>Tracheophyta</taxon>
        <taxon>Spermatophyta</taxon>
        <taxon>Magnoliopsida</taxon>
        <taxon>eudicotyledons</taxon>
        <taxon>Gunneridae</taxon>
        <taxon>Pentapetalae</taxon>
        <taxon>asterids</taxon>
        <taxon>campanulids</taxon>
        <taxon>Asterales</taxon>
        <taxon>Asteraceae</taxon>
        <taxon>Cichorioideae</taxon>
        <taxon>Cichorieae</taxon>
        <taxon>Cichoriinae</taxon>
        <taxon>Cichorium</taxon>
    </lineage>
</organism>
<keyword evidence="2" id="KW-1185">Reference proteome</keyword>
<reference evidence="2" key="1">
    <citation type="journal article" date="2022" name="Mol. Ecol. Resour.">
        <title>The genomes of chicory, endive, great burdock and yacon provide insights into Asteraceae palaeo-polyploidization history and plant inulin production.</title>
        <authorList>
            <person name="Fan W."/>
            <person name="Wang S."/>
            <person name="Wang H."/>
            <person name="Wang A."/>
            <person name="Jiang F."/>
            <person name="Liu H."/>
            <person name="Zhao H."/>
            <person name="Xu D."/>
            <person name="Zhang Y."/>
        </authorList>
    </citation>
    <scope>NUCLEOTIDE SEQUENCE [LARGE SCALE GENOMIC DNA]</scope>
    <source>
        <strain evidence="2">cv. Punajuju</strain>
    </source>
</reference>
<evidence type="ECO:0000313" key="2">
    <source>
        <dbReference type="Proteomes" id="UP001055811"/>
    </source>
</evidence>
<comment type="caution">
    <text evidence="1">The sequence shown here is derived from an EMBL/GenBank/DDBJ whole genome shotgun (WGS) entry which is preliminary data.</text>
</comment>